<dbReference type="Proteomes" id="UP000887226">
    <property type="component" value="Unassembled WGS sequence"/>
</dbReference>
<organism evidence="1 2">
    <name type="scientific">Calycina marina</name>
    <dbReference type="NCBI Taxonomy" id="1763456"/>
    <lineage>
        <taxon>Eukaryota</taxon>
        <taxon>Fungi</taxon>
        <taxon>Dikarya</taxon>
        <taxon>Ascomycota</taxon>
        <taxon>Pezizomycotina</taxon>
        <taxon>Leotiomycetes</taxon>
        <taxon>Helotiales</taxon>
        <taxon>Pezizellaceae</taxon>
        <taxon>Calycina</taxon>
    </lineage>
</organism>
<comment type="caution">
    <text evidence="1">The sequence shown here is derived from an EMBL/GenBank/DDBJ whole genome shotgun (WGS) entry which is preliminary data.</text>
</comment>
<name>A0A9P8CJM2_9HELO</name>
<accession>A0A9P8CJM2</accession>
<dbReference type="PANTHER" id="PTHR43130">
    <property type="entry name" value="ARAC-FAMILY TRANSCRIPTIONAL REGULATOR"/>
    <property type="match status" value="1"/>
</dbReference>
<gene>
    <name evidence="1" type="ORF">BJ878DRAFT_532398</name>
</gene>
<evidence type="ECO:0000313" key="1">
    <source>
        <dbReference type="EMBL" id="KAG9247681.1"/>
    </source>
</evidence>
<reference evidence="1" key="1">
    <citation type="journal article" date="2021" name="IMA Fungus">
        <title>Genomic characterization of three marine fungi, including Emericellopsis atlantica sp. nov. with signatures of a generalist lifestyle and marine biomass degradation.</title>
        <authorList>
            <person name="Hagestad O.C."/>
            <person name="Hou L."/>
            <person name="Andersen J.H."/>
            <person name="Hansen E.H."/>
            <person name="Altermark B."/>
            <person name="Li C."/>
            <person name="Kuhnert E."/>
            <person name="Cox R.J."/>
            <person name="Crous P.W."/>
            <person name="Spatafora J.W."/>
            <person name="Lail K."/>
            <person name="Amirebrahimi M."/>
            <person name="Lipzen A."/>
            <person name="Pangilinan J."/>
            <person name="Andreopoulos W."/>
            <person name="Hayes R.D."/>
            <person name="Ng V."/>
            <person name="Grigoriev I.V."/>
            <person name="Jackson S.A."/>
            <person name="Sutton T.D.S."/>
            <person name="Dobson A.D.W."/>
            <person name="Rama T."/>
        </authorList>
    </citation>
    <scope>NUCLEOTIDE SEQUENCE</scope>
    <source>
        <strain evidence="1">TRa3180A</strain>
    </source>
</reference>
<sequence>MAKRIGGFGYVLFPFFKLLDVAGPLDAPSLLSINYTMNLSLIAATLDPVTTRLTIPTLGNSTSAEIDVLFVPGVQGTRAIASALGSAITFMRDWYPGYLITVCTALGPNVRWKAEARWAEYGNIFTSSGVGAGIDATISWFSEVYWNQTAQTLTEWMDDPFTALID</sequence>
<dbReference type="Gene3D" id="3.40.50.880">
    <property type="match status" value="2"/>
</dbReference>
<dbReference type="PANTHER" id="PTHR43130:SF15">
    <property type="entry name" value="THIJ_PFPI FAMILY PROTEIN (AFU_ORTHOLOGUE AFUA_5G14240)"/>
    <property type="match status" value="1"/>
</dbReference>
<dbReference type="SUPFAM" id="SSF52317">
    <property type="entry name" value="Class I glutamine amidotransferase-like"/>
    <property type="match status" value="1"/>
</dbReference>
<dbReference type="EMBL" id="MU253765">
    <property type="protein sequence ID" value="KAG9247681.1"/>
    <property type="molecule type" value="Genomic_DNA"/>
</dbReference>
<keyword evidence="2" id="KW-1185">Reference proteome</keyword>
<proteinExistence type="predicted"/>
<dbReference type="OrthoDB" id="543156at2759"/>
<evidence type="ECO:0000313" key="2">
    <source>
        <dbReference type="Proteomes" id="UP000887226"/>
    </source>
</evidence>
<dbReference type="InterPro" id="IPR029062">
    <property type="entry name" value="Class_I_gatase-like"/>
</dbReference>
<protein>
    <submittedName>
        <fullName evidence="1">Uncharacterized protein</fullName>
    </submittedName>
</protein>
<dbReference type="InterPro" id="IPR052158">
    <property type="entry name" value="INH-QAR"/>
</dbReference>
<dbReference type="AlphaFoldDB" id="A0A9P8CJM2"/>